<organism evidence="9 10">
    <name type="scientific">Petrocella atlantisensis</name>
    <dbReference type="NCBI Taxonomy" id="2173034"/>
    <lineage>
        <taxon>Bacteria</taxon>
        <taxon>Bacillati</taxon>
        <taxon>Bacillota</taxon>
        <taxon>Clostridia</taxon>
        <taxon>Lachnospirales</taxon>
        <taxon>Vallitaleaceae</taxon>
        <taxon>Petrocella</taxon>
    </lineage>
</organism>
<dbReference type="InterPro" id="IPR046778">
    <property type="entry name" value="UPF0758_N"/>
</dbReference>
<evidence type="ECO:0000313" key="10">
    <source>
        <dbReference type="Proteomes" id="UP000279029"/>
    </source>
</evidence>
<dbReference type="InterPro" id="IPR001405">
    <property type="entry name" value="UPF0758"/>
</dbReference>
<dbReference type="KEGG" id="cbar:PATL70BA_0118"/>
<accession>A0A3P7PAB8</accession>
<dbReference type="EMBL" id="LR130778">
    <property type="protein sequence ID" value="VDN45958.1"/>
    <property type="molecule type" value="Genomic_DNA"/>
</dbReference>
<dbReference type="Gene3D" id="3.40.140.10">
    <property type="entry name" value="Cytidine Deaminase, domain 2"/>
    <property type="match status" value="1"/>
</dbReference>
<keyword evidence="5" id="KW-0862">Zinc</keyword>
<evidence type="ECO:0000313" key="9">
    <source>
        <dbReference type="EMBL" id="VDN45958.1"/>
    </source>
</evidence>
<dbReference type="AlphaFoldDB" id="A0A3P7PAB8"/>
<evidence type="ECO:0000256" key="5">
    <source>
        <dbReference type="ARBA" id="ARBA00022833"/>
    </source>
</evidence>
<dbReference type="PANTHER" id="PTHR30471">
    <property type="entry name" value="DNA REPAIR PROTEIN RADC"/>
    <property type="match status" value="1"/>
</dbReference>
<dbReference type="Pfam" id="PF20582">
    <property type="entry name" value="UPF0758_N"/>
    <property type="match status" value="1"/>
</dbReference>
<dbReference type="SUPFAM" id="SSF102712">
    <property type="entry name" value="JAB1/MPN domain"/>
    <property type="match status" value="1"/>
</dbReference>
<dbReference type="PROSITE" id="PS01302">
    <property type="entry name" value="UPF0758"/>
    <property type="match status" value="1"/>
</dbReference>
<sequence>MQKVMTIKEIPSEERPYEKLEMRGASALSDAELLAIIIKCGTKEEKSTDIAMRVLNQHASGLIGLHKLSMKELQTIKGIGRVKAIQLKAITELSNRMAKATYKEKLNVHSPSSVASIYMEAMRHLECEHFKVVILDTKHNIIGDHTLSVGTVNASLVHPREVFIYALRHHAVSIILLHNHPSGNSTPSSEDIAITKRIQSSGEILGINLLDHIVIGDGNYTSLKEEGYISG</sequence>
<feature type="domain" description="MPN" evidence="8">
    <location>
        <begin position="107"/>
        <end position="229"/>
    </location>
</feature>
<dbReference type="OrthoDB" id="9804482at2"/>
<dbReference type="NCBIfam" id="NF000642">
    <property type="entry name" value="PRK00024.1"/>
    <property type="match status" value="1"/>
</dbReference>
<evidence type="ECO:0000256" key="7">
    <source>
        <dbReference type="RuleBase" id="RU003797"/>
    </source>
</evidence>
<dbReference type="PANTHER" id="PTHR30471:SF3">
    <property type="entry name" value="UPF0758 PROTEIN YEES-RELATED"/>
    <property type="match status" value="1"/>
</dbReference>
<dbReference type="Pfam" id="PF04002">
    <property type="entry name" value="RadC"/>
    <property type="match status" value="1"/>
</dbReference>
<proteinExistence type="inferred from homology"/>
<dbReference type="GO" id="GO:0008237">
    <property type="term" value="F:metallopeptidase activity"/>
    <property type="evidence" value="ECO:0007669"/>
    <property type="project" value="UniProtKB-KW"/>
</dbReference>
<gene>
    <name evidence="9" type="primary">ysxA</name>
    <name evidence="9" type="ORF">PATL70BA_0118</name>
</gene>
<protein>
    <submittedName>
        <fullName evidence="9">Conserved nucleotide-related metabolism protein</fullName>
    </submittedName>
</protein>
<evidence type="ECO:0000256" key="3">
    <source>
        <dbReference type="ARBA" id="ARBA00022723"/>
    </source>
</evidence>
<keyword evidence="4" id="KW-0378">Hydrolase</keyword>
<keyword evidence="3" id="KW-0479">Metal-binding</keyword>
<dbReference type="Proteomes" id="UP000279029">
    <property type="component" value="Chromosome"/>
</dbReference>
<evidence type="ECO:0000256" key="1">
    <source>
        <dbReference type="ARBA" id="ARBA00010243"/>
    </source>
</evidence>
<dbReference type="GO" id="GO:0006508">
    <property type="term" value="P:proteolysis"/>
    <property type="evidence" value="ECO:0007669"/>
    <property type="project" value="UniProtKB-KW"/>
</dbReference>
<keyword evidence="2" id="KW-0645">Protease</keyword>
<dbReference type="InterPro" id="IPR037518">
    <property type="entry name" value="MPN"/>
</dbReference>
<comment type="similarity">
    <text evidence="1 7">Belongs to the UPF0758 family.</text>
</comment>
<evidence type="ECO:0000259" key="8">
    <source>
        <dbReference type="PROSITE" id="PS50249"/>
    </source>
</evidence>
<evidence type="ECO:0000256" key="4">
    <source>
        <dbReference type="ARBA" id="ARBA00022801"/>
    </source>
</evidence>
<keyword evidence="10" id="KW-1185">Reference proteome</keyword>
<reference evidence="9 10" key="1">
    <citation type="submission" date="2018-09" db="EMBL/GenBank/DDBJ databases">
        <authorList>
            <person name="Postec A."/>
        </authorList>
    </citation>
    <scope>NUCLEOTIDE SEQUENCE [LARGE SCALE GENOMIC DNA]</scope>
    <source>
        <strain evidence="9">70B-A</strain>
    </source>
</reference>
<keyword evidence="6" id="KW-0482">Metalloprotease</keyword>
<dbReference type="InterPro" id="IPR025657">
    <property type="entry name" value="RadC_JAB"/>
</dbReference>
<evidence type="ECO:0000256" key="2">
    <source>
        <dbReference type="ARBA" id="ARBA00022670"/>
    </source>
</evidence>
<dbReference type="InterPro" id="IPR020891">
    <property type="entry name" value="UPF0758_CS"/>
</dbReference>
<dbReference type="GO" id="GO:0046872">
    <property type="term" value="F:metal ion binding"/>
    <property type="evidence" value="ECO:0007669"/>
    <property type="project" value="UniProtKB-KW"/>
</dbReference>
<dbReference type="PROSITE" id="PS50249">
    <property type="entry name" value="MPN"/>
    <property type="match status" value="1"/>
</dbReference>
<dbReference type="NCBIfam" id="TIGR00608">
    <property type="entry name" value="radc"/>
    <property type="match status" value="1"/>
</dbReference>
<name>A0A3P7PAB8_9FIRM</name>
<dbReference type="CDD" id="cd08071">
    <property type="entry name" value="MPN_DUF2466"/>
    <property type="match status" value="1"/>
</dbReference>
<evidence type="ECO:0000256" key="6">
    <source>
        <dbReference type="ARBA" id="ARBA00023049"/>
    </source>
</evidence>
<dbReference type="RefSeq" id="WP_125135543.1">
    <property type="nucleotide sequence ID" value="NZ_LR130778.1"/>
</dbReference>